<proteinExistence type="predicted"/>
<dbReference type="EMBL" id="KT734862">
    <property type="protein sequence ID" value="ALF51561.1"/>
    <property type="molecule type" value="Genomic_DNA"/>
</dbReference>
<dbReference type="GO" id="GO:0003677">
    <property type="term" value="F:DNA binding"/>
    <property type="evidence" value="ECO:0007669"/>
    <property type="project" value="InterPro"/>
</dbReference>
<dbReference type="SUPFAM" id="SSF47413">
    <property type="entry name" value="lambda repressor-like DNA-binding domains"/>
    <property type="match status" value="1"/>
</dbReference>
<dbReference type="InterPro" id="IPR010982">
    <property type="entry name" value="Lambda_DNA-bd_dom_sf"/>
</dbReference>
<accession>A0A0N9ERF3</accession>
<dbReference type="Gene3D" id="1.10.260.40">
    <property type="entry name" value="lambda repressor-like DNA-binding domains"/>
    <property type="match status" value="1"/>
</dbReference>
<reference evidence="1 2" key="1">
    <citation type="journal article" date="2016" name="Genome Announc.">
        <title>Genome Sequences of Pseudomonas oryzihabitans Phage POR1 and Pseudomonas aeruginosa Phage PAE1.</title>
        <authorList>
            <person name="Dyson Z.A."/>
            <person name="Seviour R.J."/>
            <person name="Tucci J."/>
            <person name="Petrovski S."/>
        </authorList>
    </citation>
    <scope>NUCLEOTIDE SEQUENCE [LARGE SCALE GENOMIC DNA]</scope>
</reference>
<protein>
    <submittedName>
        <fullName evidence="1">Putative repressor</fullName>
    </submittedName>
</protein>
<organism evidence="1 2">
    <name type="scientific">Pseudomonas phage PAE1</name>
    <dbReference type="NCBI Taxonomy" id="1718273"/>
    <lineage>
        <taxon>Viruses</taxon>
        <taxon>Duplodnaviria</taxon>
        <taxon>Heunggongvirae</taxon>
        <taxon>Uroviricota</taxon>
        <taxon>Caudoviricetes</taxon>
        <taxon>Mesyanzhinovviridae</taxon>
        <taxon>Rabinowitzvirinae</taxon>
        <taxon>Yuavirus</taxon>
        <taxon>Yuavirus PAE1</taxon>
        <taxon>Pseudomonas virus PAE1</taxon>
    </lineage>
</organism>
<evidence type="ECO:0000313" key="2">
    <source>
        <dbReference type="Proteomes" id="UP000204629"/>
    </source>
</evidence>
<keyword evidence="2" id="KW-1185">Reference proteome</keyword>
<sequence>MSAILTPTKGESLLLHRRRKGLNQIEAAKEYGVHPERYREWEADRRLDDQPRQHLGQLKPHEVCLLFRRRSGKTQREVAAALGCTRLWLIQMESGNAPVERLREYWGF</sequence>
<dbReference type="Proteomes" id="UP000204629">
    <property type="component" value="Segment"/>
</dbReference>
<dbReference type="RefSeq" id="YP_009215752.1">
    <property type="nucleotide sequence ID" value="NC_028980.1"/>
</dbReference>
<name>A0A0N9ERF3_9CAUD</name>
<dbReference type="OrthoDB" id="17735at10239"/>
<dbReference type="KEGG" id="vg:26642090"/>
<gene>
    <name evidence="1" type="ORF">PAE1_61</name>
</gene>
<dbReference type="GeneID" id="26642090"/>
<evidence type="ECO:0000313" key="1">
    <source>
        <dbReference type="EMBL" id="ALF51561.1"/>
    </source>
</evidence>